<dbReference type="GO" id="GO:0090313">
    <property type="term" value="P:regulation of protein targeting to membrane"/>
    <property type="evidence" value="ECO:0007669"/>
    <property type="project" value="TreeGrafter"/>
</dbReference>
<dbReference type="InterPro" id="IPR052894">
    <property type="entry name" value="AsmA-related"/>
</dbReference>
<evidence type="ECO:0000256" key="1">
    <source>
        <dbReference type="SAM" id="MobiDB-lite"/>
    </source>
</evidence>
<dbReference type="Proteomes" id="UP000604083">
    <property type="component" value="Unassembled WGS sequence"/>
</dbReference>
<name>A0A934RP89_9BACT</name>
<evidence type="ECO:0000313" key="3">
    <source>
        <dbReference type="Proteomes" id="UP000604083"/>
    </source>
</evidence>
<dbReference type="AlphaFoldDB" id="A0A934RP89"/>
<organism evidence="2 3">
    <name type="scientific">Roseibacillus ishigakijimensis</name>
    <dbReference type="NCBI Taxonomy" id="454146"/>
    <lineage>
        <taxon>Bacteria</taxon>
        <taxon>Pseudomonadati</taxon>
        <taxon>Verrucomicrobiota</taxon>
        <taxon>Verrucomicrobiia</taxon>
        <taxon>Verrucomicrobiales</taxon>
        <taxon>Verrucomicrobiaceae</taxon>
        <taxon>Roseibacillus</taxon>
    </lineage>
</organism>
<gene>
    <name evidence="2" type="ORF">JIN78_02715</name>
</gene>
<protein>
    <submittedName>
        <fullName evidence="2">Uncharacterized protein</fullName>
    </submittedName>
</protein>
<feature type="compositionally biased region" description="Basic and acidic residues" evidence="1">
    <location>
        <begin position="144"/>
        <end position="153"/>
    </location>
</feature>
<proteinExistence type="predicted"/>
<sequence length="441" mass="48967">MTRSLPALRWAAWGLGFVVLLVLALLLAVERFFSPAYLEGWLARELNARVTLGGREVNLWSREVVLEDLALEPREELAGPTWIRVGEARLGVRLLPLFSRRLEVTGLTVVEPEVAMTFAEGGGLTLRELFRQPEDVPNGGNGGEEQRGRDKPRVLPAEKNEWLARLEVLQLSEGAVQIHWQEEELTLAIEELVLTVEALEFEPANLSSLNNVALALQGEFTLTDGSGFPLLFLGLTGPVTGELFDPLSGEFDLRVATQLVLAEESYLDPRVAPVRKASQYVEKIWPGTPPWADEQFGFSRGRRLAGSYHRGIIRLAAPLSLEAGDWDLGLGAASWIDMGRGLHQFEVEFLAGEDLDGLLGGLWTALPAELREKAGARFSAEGKALWRIESRGELADPDFRFFNQIPPDLEQFLRLEGTLNDSLQELEGELDGVLRRFLDDL</sequence>
<dbReference type="EMBL" id="JAENIO010000004">
    <property type="protein sequence ID" value="MBK1832963.1"/>
    <property type="molecule type" value="Genomic_DNA"/>
</dbReference>
<dbReference type="PANTHER" id="PTHR30441:SF8">
    <property type="entry name" value="DUF748 DOMAIN-CONTAINING PROTEIN"/>
    <property type="match status" value="1"/>
</dbReference>
<keyword evidence="3" id="KW-1185">Reference proteome</keyword>
<reference evidence="2" key="1">
    <citation type="submission" date="2021-01" db="EMBL/GenBank/DDBJ databases">
        <title>Modified the classification status of verrucomicrobia.</title>
        <authorList>
            <person name="Feng X."/>
        </authorList>
    </citation>
    <scope>NUCLEOTIDE SEQUENCE</scope>
    <source>
        <strain evidence="2">KCTC 12986</strain>
    </source>
</reference>
<feature type="region of interest" description="Disordered" evidence="1">
    <location>
        <begin position="131"/>
        <end position="153"/>
    </location>
</feature>
<accession>A0A934RP89</accession>
<comment type="caution">
    <text evidence="2">The sequence shown here is derived from an EMBL/GenBank/DDBJ whole genome shotgun (WGS) entry which is preliminary data.</text>
</comment>
<dbReference type="GO" id="GO:0005886">
    <property type="term" value="C:plasma membrane"/>
    <property type="evidence" value="ECO:0007669"/>
    <property type="project" value="TreeGrafter"/>
</dbReference>
<dbReference type="RefSeq" id="WP_200390396.1">
    <property type="nucleotide sequence ID" value="NZ_JAENIO010000004.1"/>
</dbReference>
<dbReference type="PANTHER" id="PTHR30441">
    <property type="entry name" value="DUF748 DOMAIN-CONTAINING PROTEIN"/>
    <property type="match status" value="1"/>
</dbReference>
<evidence type="ECO:0000313" key="2">
    <source>
        <dbReference type="EMBL" id="MBK1832963.1"/>
    </source>
</evidence>